<organism evidence="1 2">
    <name type="scientific">Ancylobacter novellus</name>
    <name type="common">Thiobacillus novellus</name>
    <dbReference type="NCBI Taxonomy" id="921"/>
    <lineage>
        <taxon>Bacteria</taxon>
        <taxon>Pseudomonadati</taxon>
        <taxon>Pseudomonadota</taxon>
        <taxon>Alphaproteobacteria</taxon>
        <taxon>Hyphomicrobiales</taxon>
        <taxon>Xanthobacteraceae</taxon>
        <taxon>Ancylobacter</taxon>
    </lineage>
</organism>
<comment type="caution">
    <text evidence="1">The sequence shown here is derived from an EMBL/GenBank/DDBJ whole genome shotgun (WGS) entry which is preliminary data.</text>
</comment>
<dbReference type="InterPro" id="IPR002060">
    <property type="entry name" value="Squ/phyt_synthse"/>
</dbReference>
<evidence type="ECO:0000313" key="1">
    <source>
        <dbReference type="EMBL" id="PZQ14984.1"/>
    </source>
</evidence>
<evidence type="ECO:0000313" key="2">
    <source>
        <dbReference type="Proteomes" id="UP000249577"/>
    </source>
</evidence>
<dbReference type="Pfam" id="PF00494">
    <property type="entry name" value="SQS_PSY"/>
    <property type="match status" value="1"/>
</dbReference>
<dbReference type="SUPFAM" id="SSF48576">
    <property type="entry name" value="Terpenoid synthases"/>
    <property type="match status" value="1"/>
</dbReference>
<dbReference type="InterPro" id="IPR008949">
    <property type="entry name" value="Isoprenoid_synthase_dom_sf"/>
</dbReference>
<sequence>MTEVDPVQALVREADFGRYAATLFAPADARPHLFALYAFDIEVARVADLVREPMPGELRLQWWRDALDNPERADVVSHPTARALHAAIAYGRLPLEALHGVIDARVDDLYDDPVPTLAELEARFGATCSAVLRLASLIAAGGRDPGGAEACGFGGVAQGMERALAAFGKLASRGQSLLPAELMAAAAVRREDLLAGRATPEIEEALARLRAHAETRLAEARAAAAGMEPAGLAALLPLALVEPALARTKGRDPFAPAMEISRWRTLLRLLRFSRKTPTF</sequence>
<evidence type="ECO:0008006" key="3">
    <source>
        <dbReference type="Google" id="ProtNLM"/>
    </source>
</evidence>
<dbReference type="Gene3D" id="1.10.600.10">
    <property type="entry name" value="Farnesyl Diphosphate Synthase"/>
    <property type="match status" value="1"/>
</dbReference>
<proteinExistence type="predicted"/>
<dbReference type="Proteomes" id="UP000249577">
    <property type="component" value="Unassembled WGS sequence"/>
</dbReference>
<name>A0A2W5KGW8_ANCNO</name>
<dbReference type="EMBL" id="QFPN01000005">
    <property type="protein sequence ID" value="PZQ14984.1"/>
    <property type="molecule type" value="Genomic_DNA"/>
</dbReference>
<reference evidence="1 2" key="1">
    <citation type="submission" date="2017-08" db="EMBL/GenBank/DDBJ databases">
        <title>Infants hospitalized years apart are colonized by the same room-sourced microbial strains.</title>
        <authorList>
            <person name="Brooks B."/>
            <person name="Olm M.R."/>
            <person name="Firek B.A."/>
            <person name="Baker R."/>
            <person name="Thomas B.C."/>
            <person name="Morowitz M.J."/>
            <person name="Banfield J.F."/>
        </authorList>
    </citation>
    <scope>NUCLEOTIDE SEQUENCE [LARGE SCALE GENOMIC DNA]</scope>
    <source>
        <strain evidence="1">S2_005_003_R2_43</strain>
    </source>
</reference>
<dbReference type="AlphaFoldDB" id="A0A2W5KGW8"/>
<protein>
    <recommendedName>
        <fullName evidence="3">Phytoene synthase</fullName>
    </recommendedName>
</protein>
<gene>
    <name evidence="1" type="ORF">DI565_11140</name>
</gene>
<accession>A0A2W5KGW8</accession>